<sequence>MRIMQVVNIHPYNVAAWYALTLSRLLQQAGHEVLVIALPDSPSSRMAQKMGLRVESLELNTLNPLAVPGLYLRMRRLVRSFSPHIINCHSGEAFLLWGLLRKEFNNFRLVRTRGVQNLPQDNLPNSILHRRVADAIIVTNSSIGAHFRNLLQVPKDKLWVICGGVDTQHFRFDPEGRRRVRAEFGYTDQDFVIGLIGRFKESKGQREIIRSVASLLHDFDLHHIRLLLIGHSDALDESRIRAWISGHGIEQITAISGVREDIPACISGLDAAAIPSTQSEAIARTALELMACGCPTVASAIGALPDLFSAKALIPAGDVPALTVTLARLAKHEHIRHGLRQDQLSTVSQLTENDFLLQTLTVYESLLS</sequence>
<proteinExistence type="predicted"/>
<feature type="domain" description="Glycosyltransferase subfamily 4-like N-terminal" evidence="1">
    <location>
        <begin position="16"/>
        <end position="168"/>
    </location>
</feature>
<dbReference type="PANTHER" id="PTHR12526:SF630">
    <property type="entry name" value="GLYCOSYLTRANSFERASE"/>
    <property type="match status" value="1"/>
</dbReference>
<dbReference type="InterPro" id="IPR028098">
    <property type="entry name" value="Glyco_trans_4-like_N"/>
</dbReference>
<dbReference type="EMBL" id="AOSV01000012">
    <property type="protein sequence ID" value="EMG37948.1"/>
    <property type="molecule type" value="Genomic_DNA"/>
</dbReference>
<comment type="caution">
    <text evidence="2">The sequence shown here is derived from an EMBL/GenBank/DDBJ whole genome shotgun (WGS) entry which is preliminary data.</text>
</comment>
<protein>
    <submittedName>
        <fullName evidence="2">Glycosyltransferase</fullName>
    </submittedName>
</protein>
<dbReference type="SUPFAM" id="SSF53756">
    <property type="entry name" value="UDP-Glycosyltransferase/glycogen phosphorylase"/>
    <property type="match status" value="1"/>
</dbReference>
<dbReference type="AlphaFoldDB" id="M5Q341"/>
<evidence type="ECO:0000259" key="1">
    <source>
        <dbReference type="Pfam" id="PF13439"/>
    </source>
</evidence>
<dbReference type="Proteomes" id="UP000011922">
    <property type="component" value="Unassembled WGS sequence"/>
</dbReference>
<dbReference type="OrthoDB" id="9804196at2"/>
<dbReference type="Pfam" id="PF13439">
    <property type="entry name" value="Glyco_transf_4"/>
    <property type="match status" value="1"/>
</dbReference>
<dbReference type="RefSeq" id="WP_005985361.1">
    <property type="nucleotide sequence ID" value="NZ_AOSV01000012.1"/>
</dbReference>
<dbReference type="PANTHER" id="PTHR12526">
    <property type="entry name" value="GLYCOSYLTRANSFERASE"/>
    <property type="match status" value="1"/>
</dbReference>
<dbReference type="Gene3D" id="3.40.50.2000">
    <property type="entry name" value="Glycogen Phosphorylase B"/>
    <property type="match status" value="2"/>
</dbReference>
<gene>
    <name evidence="2" type="ORF">PCS_01344</name>
</gene>
<dbReference type="PATRIC" id="fig|1262666.3.peg.1363"/>
<organism evidence="2 3">
    <name type="scientific">Desulfocurvibacter africanus PCS</name>
    <dbReference type="NCBI Taxonomy" id="1262666"/>
    <lineage>
        <taxon>Bacteria</taxon>
        <taxon>Pseudomonadati</taxon>
        <taxon>Thermodesulfobacteriota</taxon>
        <taxon>Desulfovibrionia</taxon>
        <taxon>Desulfovibrionales</taxon>
        <taxon>Desulfovibrionaceae</taxon>
        <taxon>Desulfocurvibacter</taxon>
    </lineage>
</organism>
<keyword evidence="2" id="KW-0808">Transferase</keyword>
<evidence type="ECO:0000313" key="2">
    <source>
        <dbReference type="EMBL" id="EMG37948.1"/>
    </source>
</evidence>
<evidence type="ECO:0000313" key="3">
    <source>
        <dbReference type="Proteomes" id="UP000011922"/>
    </source>
</evidence>
<dbReference type="GO" id="GO:0016757">
    <property type="term" value="F:glycosyltransferase activity"/>
    <property type="evidence" value="ECO:0007669"/>
    <property type="project" value="UniProtKB-ARBA"/>
</dbReference>
<dbReference type="Pfam" id="PF13692">
    <property type="entry name" value="Glyco_trans_1_4"/>
    <property type="match status" value="1"/>
</dbReference>
<reference evidence="2 3" key="1">
    <citation type="journal article" date="2013" name="Genome Announc.">
        <title>Draft Genome Sequence for Desulfovibrio africanus Strain PCS.</title>
        <authorList>
            <person name="Brown S.D."/>
            <person name="Utturkar S.M."/>
            <person name="Arkin A.P."/>
            <person name="Deutschbauer A.M."/>
            <person name="Elias D.A."/>
            <person name="Hazen T.C."/>
            <person name="Chakraborty R."/>
        </authorList>
    </citation>
    <scope>NUCLEOTIDE SEQUENCE [LARGE SCALE GENOMIC DNA]</scope>
    <source>
        <strain evidence="2 3">PCS</strain>
    </source>
</reference>
<accession>M5Q341</accession>
<name>M5Q341_DESAF</name>